<comment type="caution">
    <text evidence="1">The sequence shown here is derived from an EMBL/GenBank/DDBJ whole genome shotgun (WGS) entry which is preliminary data.</text>
</comment>
<dbReference type="Proteomes" id="UP000285190">
    <property type="component" value="Unassembled WGS sequence"/>
</dbReference>
<evidence type="ECO:0000313" key="1">
    <source>
        <dbReference type="EMBL" id="RJG06696.1"/>
    </source>
</evidence>
<name>A0A418X2L4_9BURK</name>
<proteinExistence type="predicted"/>
<dbReference type="AlphaFoldDB" id="A0A418X2L4"/>
<protein>
    <submittedName>
        <fullName evidence="1">Uncharacterized protein</fullName>
    </submittedName>
</protein>
<accession>A0A418X2L4</accession>
<dbReference type="EMBL" id="QYUN01000002">
    <property type="protein sequence ID" value="RJG06696.1"/>
    <property type="molecule type" value="Genomic_DNA"/>
</dbReference>
<evidence type="ECO:0000313" key="2">
    <source>
        <dbReference type="Proteomes" id="UP000285190"/>
    </source>
</evidence>
<organism evidence="1 2">
    <name type="scientific">Noviherbaspirillum cavernae</name>
    <dbReference type="NCBI Taxonomy" id="2320862"/>
    <lineage>
        <taxon>Bacteria</taxon>
        <taxon>Pseudomonadati</taxon>
        <taxon>Pseudomonadota</taxon>
        <taxon>Betaproteobacteria</taxon>
        <taxon>Burkholderiales</taxon>
        <taxon>Oxalobacteraceae</taxon>
        <taxon>Noviherbaspirillum</taxon>
    </lineage>
</organism>
<dbReference type="RefSeq" id="WP_119739505.1">
    <property type="nucleotide sequence ID" value="NZ_QYUN01000002.1"/>
</dbReference>
<sequence>MSLILITGILAIVMGMALARDDLAFVIFSTVLHPQFNSAVALSIDPLTATICRTAVLIQVHNITAALQCGRNTLITLASTGITSASMCC</sequence>
<reference evidence="1 2" key="1">
    <citation type="submission" date="2018-09" db="EMBL/GenBank/DDBJ databases">
        <authorList>
            <person name="Zhu H."/>
        </authorList>
    </citation>
    <scope>NUCLEOTIDE SEQUENCE [LARGE SCALE GENOMIC DNA]</scope>
    <source>
        <strain evidence="1 2">K2R10-39</strain>
    </source>
</reference>
<gene>
    <name evidence="1" type="ORF">D3870_12355</name>
</gene>
<keyword evidence="2" id="KW-1185">Reference proteome</keyword>